<dbReference type="STRING" id="670307.HYPDE_31148"/>
<keyword evidence="4" id="KW-1185">Reference proteome</keyword>
<evidence type="ECO:0000259" key="2">
    <source>
        <dbReference type="PROSITE" id="PS50405"/>
    </source>
</evidence>
<dbReference type="AlphaFoldDB" id="N0B308"/>
<gene>
    <name evidence="3" type="ORF">HYPDE_31148</name>
</gene>
<dbReference type="InterPro" id="IPR036249">
    <property type="entry name" value="Thioredoxin-like_sf"/>
</dbReference>
<dbReference type="InterPro" id="IPR034345">
    <property type="entry name" value="Gtt2-like_N"/>
</dbReference>
<dbReference type="Proteomes" id="UP000005952">
    <property type="component" value="Chromosome"/>
</dbReference>
<dbReference type="Gene3D" id="1.20.1050.10">
    <property type="match status" value="1"/>
</dbReference>
<dbReference type="KEGG" id="hdt:HYPDE_31148"/>
<dbReference type="EMBL" id="CP005587">
    <property type="protein sequence ID" value="AGK57904.1"/>
    <property type="molecule type" value="Genomic_DNA"/>
</dbReference>
<sequence>MRIIETKRAPNPRRVAIFLAEKGIDVPREERDLMSGDLRQDDFSALNPWQRVPVLVLDDGTAISESVAICRYFEEIHPEPPLFGTGAIGKAEVEMWNRRVELGLFNAVASVFRHLHPKMAHLEVPQVTPWGEANKEKVESELTRLDRRLAESDFVAGASFSIADITALVAIDFMKPAKLAAPEGHAHIMRWYQEVSARPSASA</sequence>
<protein>
    <submittedName>
        <fullName evidence="3">Glutathione S-transferase</fullName>
    </submittedName>
</protein>
<dbReference type="InterPro" id="IPR036282">
    <property type="entry name" value="Glutathione-S-Trfase_C_sf"/>
</dbReference>
<dbReference type="SUPFAM" id="SSF47616">
    <property type="entry name" value="GST C-terminal domain-like"/>
    <property type="match status" value="1"/>
</dbReference>
<feature type="domain" description="GST N-terminal" evidence="1">
    <location>
        <begin position="1"/>
        <end position="81"/>
    </location>
</feature>
<dbReference type="InterPro" id="IPR004045">
    <property type="entry name" value="Glutathione_S-Trfase_N"/>
</dbReference>
<dbReference type="Pfam" id="PF00043">
    <property type="entry name" value="GST_C"/>
    <property type="match status" value="1"/>
</dbReference>
<dbReference type="HOGENOM" id="CLU_011226_6_3_5"/>
<dbReference type="OrthoDB" id="5293590at2"/>
<dbReference type="InterPro" id="IPR040079">
    <property type="entry name" value="Glutathione_S-Trfase"/>
</dbReference>
<dbReference type="Gene3D" id="3.40.30.10">
    <property type="entry name" value="Glutaredoxin"/>
    <property type="match status" value="1"/>
</dbReference>
<dbReference type="PANTHER" id="PTHR44051:SF8">
    <property type="entry name" value="GLUTATHIONE S-TRANSFERASE GSTA"/>
    <property type="match status" value="1"/>
</dbReference>
<proteinExistence type="predicted"/>
<dbReference type="InterPro" id="IPR010987">
    <property type="entry name" value="Glutathione-S-Trfase_C-like"/>
</dbReference>
<name>N0B308_9HYPH</name>
<accession>N0B308</accession>
<dbReference type="InterPro" id="IPR034346">
    <property type="entry name" value="Gtt2-like_C"/>
</dbReference>
<dbReference type="GO" id="GO:0016740">
    <property type="term" value="F:transferase activity"/>
    <property type="evidence" value="ECO:0007669"/>
    <property type="project" value="UniProtKB-KW"/>
</dbReference>
<dbReference type="CDD" id="cd03051">
    <property type="entry name" value="GST_N_GTT2_like"/>
    <property type="match status" value="1"/>
</dbReference>
<dbReference type="InterPro" id="IPR004046">
    <property type="entry name" value="GST_C"/>
</dbReference>
<dbReference type="CDD" id="cd03182">
    <property type="entry name" value="GST_C_GTT2_like"/>
    <property type="match status" value="1"/>
</dbReference>
<evidence type="ECO:0000259" key="1">
    <source>
        <dbReference type="PROSITE" id="PS50404"/>
    </source>
</evidence>
<dbReference type="eggNOG" id="COG0625">
    <property type="taxonomic scope" value="Bacteria"/>
</dbReference>
<dbReference type="SFLD" id="SFLDS00019">
    <property type="entry name" value="Glutathione_Transferase_(cytos"/>
    <property type="match status" value="1"/>
</dbReference>
<dbReference type="SFLD" id="SFLDG00358">
    <property type="entry name" value="Main_(cytGST)"/>
    <property type="match status" value="1"/>
</dbReference>
<feature type="domain" description="GST C-terminal" evidence="2">
    <location>
        <begin position="86"/>
        <end position="203"/>
    </location>
</feature>
<evidence type="ECO:0000313" key="4">
    <source>
        <dbReference type="Proteomes" id="UP000005952"/>
    </source>
</evidence>
<keyword evidence="3" id="KW-0808">Transferase</keyword>
<evidence type="ECO:0000313" key="3">
    <source>
        <dbReference type="EMBL" id="AGK57904.1"/>
    </source>
</evidence>
<dbReference type="PROSITE" id="PS50404">
    <property type="entry name" value="GST_NTER"/>
    <property type="match status" value="1"/>
</dbReference>
<reference evidence="3 4" key="1">
    <citation type="journal article" date="2013" name="Genome Announc.">
        <title>Genome sequences for three denitrifying bacterial strains isolated from a uranium- and nitrate-contaminated subsurface environment.</title>
        <authorList>
            <person name="Venkatramanan R."/>
            <person name="Prakash O."/>
            <person name="Woyke T."/>
            <person name="Chain P."/>
            <person name="Goodwin L.A."/>
            <person name="Watson D."/>
            <person name="Brooks S."/>
            <person name="Kostka J.E."/>
            <person name="Green S.J."/>
        </authorList>
    </citation>
    <scope>NUCLEOTIDE SEQUENCE [LARGE SCALE GENOMIC DNA]</scope>
    <source>
        <strain evidence="3 4">1NES1</strain>
    </source>
</reference>
<dbReference type="PANTHER" id="PTHR44051">
    <property type="entry name" value="GLUTATHIONE S-TRANSFERASE-RELATED"/>
    <property type="match status" value="1"/>
</dbReference>
<dbReference type="Pfam" id="PF13409">
    <property type="entry name" value="GST_N_2"/>
    <property type="match status" value="1"/>
</dbReference>
<dbReference type="SUPFAM" id="SSF52833">
    <property type="entry name" value="Thioredoxin-like"/>
    <property type="match status" value="1"/>
</dbReference>
<dbReference type="PROSITE" id="PS50405">
    <property type="entry name" value="GST_CTER"/>
    <property type="match status" value="1"/>
</dbReference>
<dbReference type="RefSeq" id="WP_015597936.1">
    <property type="nucleotide sequence ID" value="NC_021172.1"/>
</dbReference>
<organism evidence="3 4">
    <name type="scientific">Hyphomicrobium denitrificans 1NES1</name>
    <dbReference type="NCBI Taxonomy" id="670307"/>
    <lineage>
        <taxon>Bacteria</taxon>
        <taxon>Pseudomonadati</taxon>
        <taxon>Pseudomonadota</taxon>
        <taxon>Alphaproteobacteria</taxon>
        <taxon>Hyphomicrobiales</taxon>
        <taxon>Hyphomicrobiaceae</taxon>
        <taxon>Hyphomicrobium</taxon>
    </lineage>
</organism>